<evidence type="ECO:0000256" key="5">
    <source>
        <dbReference type="ARBA" id="ARBA00022801"/>
    </source>
</evidence>
<protein>
    <recommendedName>
        <fullName evidence="8">Ubiquitin carboxyl-terminal hydrolase</fullName>
        <ecNumber evidence="8">3.4.19.12</ecNumber>
    </recommendedName>
</protein>
<dbReference type="Proteomes" id="UP000292447">
    <property type="component" value="Chromosome IV"/>
</dbReference>
<evidence type="ECO:0000256" key="2">
    <source>
        <dbReference type="ARBA" id="ARBA00009326"/>
    </source>
</evidence>
<evidence type="ECO:0000256" key="4">
    <source>
        <dbReference type="ARBA" id="ARBA00022786"/>
    </source>
</evidence>
<evidence type="ECO:0000256" key="7">
    <source>
        <dbReference type="PROSITE-ProRule" id="PRU01393"/>
    </source>
</evidence>
<dbReference type="PROSITE" id="PS52048">
    <property type="entry name" value="UCH_DOMAIN"/>
    <property type="match status" value="1"/>
</dbReference>
<feature type="active site" description="Proton donor" evidence="7">
    <location>
        <position position="168"/>
    </location>
</feature>
<feature type="domain" description="UCH catalytic" evidence="9">
    <location>
        <begin position="6"/>
        <end position="234"/>
    </location>
</feature>
<name>A0A4P6XPI6_9ASCO</name>
<keyword evidence="4 7" id="KW-0833">Ubl conjugation pathway</keyword>
<organism evidence="10 11">
    <name type="scientific">Metschnikowia aff. pulcherrima</name>
    <dbReference type="NCBI Taxonomy" id="2163413"/>
    <lineage>
        <taxon>Eukaryota</taxon>
        <taxon>Fungi</taxon>
        <taxon>Dikarya</taxon>
        <taxon>Ascomycota</taxon>
        <taxon>Saccharomycotina</taxon>
        <taxon>Pichiomycetes</taxon>
        <taxon>Metschnikowiaceae</taxon>
        <taxon>Metschnikowia</taxon>
    </lineage>
</organism>
<keyword evidence="11" id="KW-1185">Reference proteome</keyword>
<evidence type="ECO:0000256" key="1">
    <source>
        <dbReference type="ARBA" id="ARBA00000707"/>
    </source>
</evidence>
<comment type="similarity">
    <text evidence="2 7 8">Belongs to the peptidase C12 family.</text>
</comment>
<dbReference type="Pfam" id="PF01088">
    <property type="entry name" value="Peptidase_C12"/>
    <property type="match status" value="1"/>
</dbReference>
<keyword evidence="6 7" id="KW-0788">Thiol protease</keyword>
<evidence type="ECO:0000313" key="11">
    <source>
        <dbReference type="Proteomes" id="UP000292447"/>
    </source>
</evidence>
<feature type="site" description="Transition state stabilizer" evidence="7">
    <location>
        <position position="87"/>
    </location>
</feature>
<comment type="catalytic activity">
    <reaction evidence="1 7 8">
        <text>Thiol-dependent hydrolysis of ester, thioester, amide, peptide and isopeptide bonds formed by the C-terminal Gly of ubiquitin (a 76-residue protein attached to proteins as an intracellular targeting signal).</text>
        <dbReference type="EC" id="3.4.19.12"/>
    </reaction>
</comment>
<evidence type="ECO:0000259" key="9">
    <source>
        <dbReference type="PROSITE" id="PS52048"/>
    </source>
</evidence>
<dbReference type="STRING" id="2163413.A0A4P6XPI6"/>
<evidence type="ECO:0000256" key="3">
    <source>
        <dbReference type="ARBA" id="ARBA00022670"/>
    </source>
</evidence>
<dbReference type="InterPro" id="IPR038765">
    <property type="entry name" value="Papain-like_cys_pep_sf"/>
</dbReference>
<dbReference type="PRINTS" id="PR00707">
    <property type="entry name" value="UBCTHYDRLASE"/>
</dbReference>
<accession>A0A4P6XPI6</accession>
<dbReference type="InterPro" id="IPR036959">
    <property type="entry name" value="Peptidase_C12_UCH_sf"/>
</dbReference>
<dbReference type="EMBL" id="CP034459">
    <property type="protein sequence ID" value="QBM89290.1"/>
    <property type="molecule type" value="Genomic_DNA"/>
</dbReference>
<dbReference type="GO" id="GO:0005737">
    <property type="term" value="C:cytoplasm"/>
    <property type="evidence" value="ECO:0007669"/>
    <property type="project" value="TreeGrafter"/>
</dbReference>
<dbReference type="PANTHER" id="PTHR10589">
    <property type="entry name" value="UBIQUITIN CARBOXYL-TERMINAL HYDROLASE"/>
    <property type="match status" value="1"/>
</dbReference>
<dbReference type="PANTHER" id="PTHR10589:SF17">
    <property type="entry name" value="UBIQUITIN CARBOXYL-TERMINAL HYDROLASE"/>
    <property type="match status" value="1"/>
</dbReference>
<dbReference type="EC" id="3.4.19.12" evidence="8"/>
<gene>
    <name evidence="10" type="primary">MPUL0D03580</name>
    <name evidence="10" type="ORF">METSCH_D03580</name>
</gene>
<dbReference type="GO" id="GO:0004843">
    <property type="term" value="F:cysteine-type deubiquitinase activity"/>
    <property type="evidence" value="ECO:0007669"/>
    <property type="project" value="UniProtKB-UniRule"/>
</dbReference>
<dbReference type="Gene3D" id="3.40.532.10">
    <property type="entry name" value="Peptidase C12, ubiquitin carboxyl-terminal hydrolase"/>
    <property type="match status" value="1"/>
</dbReference>
<sequence length="236" mass="26459">MPDSKRVIPLESNPEIFNELAHRIGLSPVVLFHDVYSITDPDLLAFLPQPVFGIMMLFPITESYEQYRKEQDAKQTNDSKQVTWFKQTIGNGCGLYALLHLVSNLPQDFIMQDLALNKLLLLQIGPDTTVEEAAALVELLEQSIQLDSNYGNQGQTEAPSATDSVEYHFIAYIKGRDNHLYELDGRRSGPVDLGESVEGAHILDDAKLVEKIQFYMDTTDESQRNNFALMAIAPGL</sequence>
<keyword evidence="3 7" id="KW-0645">Protease</keyword>
<evidence type="ECO:0000256" key="6">
    <source>
        <dbReference type="ARBA" id="ARBA00022807"/>
    </source>
</evidence>
<feature type="site" description="Important for enzyme activity" evidence="7">
    <location>
        <position position="184"/>
    </location>
</feature>
<dbReference type="FunFam" id="3.40.532.10:FF:000006">
    <property type="entry name" value="Ubiquitin carboxyl-terminal hydrolase"/>
    <property type="match status" value="1"/>
</dbReference>
<dbReference type="GO" id="GO:0006511">
    <property type="term" value="P:ubiquitin-dependent protein catabolic process"/>
    <property type="evidence" value="ECO:0007669"/>
    <property type="project" value="UniProtKB-UniRule"/>
</dbReference>
<keyword evidence="5 7" id="KW-0378">Hydrolase</keyword>
<evidence type="ECO:0000256" key="8">
    <source>
        <dbReference type="RuleBase" id="RU361215"/>
    </source>
</evidence>
<dbReference type="InterPro" id="IPR001578">
    <property type="entry name" value="Peptidase_C12_UCH"/>
</dbReference>
<reference evidence="11" key="1">
    <citation type="submission" date="2019-03" db="EMBL/GenBank/DDBJ databases">
        <title>Snf2 controls pulcherriminic acid biosynthesis and connects pigmentation and antifungal activity of the yeast Metschnikowia pulcherrima.</title>
        <authorList>
            <person name="Gore-Lloyd D."/>
            <person name="Sumann I."/>
            <person name="Brachmann A.O."/>
            <person name="Schneeberger K."/>
            <person name="Ortiz-Merino R.A."/>
            <person name="Moreno-Beltran M."/>
            <person name="Schlaefli M."/>
            <person name="Kirner P."/>
            <person name="Santos Kron A."/>
            <person name="Wolfe K.H."/>
            <person name="Piel J."/>
            <person name="Ahrens C.H."/>
            <person name="Henk D."/>
            <person name="Freimoser F.M."/>
        </authorList>
    </citation>
    <scope>NUCLEOTIDE SEQUENCE [LARGE SCALE GENOMIC DNA]</scope>
    <source>
        <strain evidence="11">APC 1.2</strain>
    </source>
</reference>
<dbReference type="GO" id="GO:0016579">
    <property type="term" value="P:protein deubiquitination"/>
    <property type="evidence" value="ECO:0007669"/>
    <property type="project" value="TreeGrafter"/>
</dbReference>
<dbReference type="AlphaFoldDB" id="A0A4P6XPI6"/>
<evidence type="ECO:0000313" key="10">
    <source>
        <dbReference type="EMBL" id="QBM89290.1"/>
    </source>
</evidence>
<dbReference type="SUPFAM" id="SSF54001">
    <property type="entry name" value="Cysteine proteinases"/>
    <property type="match status" value="1"/>
</dbReference>
<proteinExistence type="inferred from homology"/>
<feature type="active site" description="Nucleophile" evidence="7">
    <location>
        <position position="93"/>
    </location>
</feature>